<reference evidence="2 3" key="1">
    <citation type="journal article" date="2021" name="BMC Genomics">
        <title>Datura genome reveals duplications of psychoactive alkaloid biosynthetic genes and high mutation rate following tissue culture.</title>
        <authorList>
            <person name="Rajewski A."/>
            <person name="Carter-House D."/>
            <person name="Stajich J."/>
            <person name="Litt A."/>
        </authorList>
    </citation>
    <scope>NUCLEOTIDE SEQUENCE [LARGE SCALE GENOMIC DNA]</scope>
    <source>
        <strain evidence="2">AR-01</strain>
    </source>
</reference>
<protein>
    <submittedName>
        <fullName evidence="2">Uncharacterized protein</fullName>
    </submittedName>
</protein>
<gene>
    <name evidence="2" type="ORF">HAX54_052615</name>
</gene>
<comment type="caution">
    <text evidence="2">The sequence shown here is derived from an EMBL/GenBank/DDBJ whole genome shotgun (WGS) entry which is preliminary data.</text>
</comment>
<proteinExistence type="predicted"/>
<evidence type="ECO:0000313" key="2">
    <source>
        <dbReference type="EMBL" id="MCD7464387.1"/>
    </source>
</evidence>
<accession>A0ABS8T1G6</accession>
<name>A0ABS8T1G6_DATST</name>
<dbReference type="PANTHER" id="PTHR48036">
    <property type="entry name" value="SPLICING FACTOR (PAD-1), PUTATIVE (AFU_ORTHOLOGUE AFUA_1G15810)-RELATED"/>
    <property type="match status" value="1"/>
</dbReference>
<dbReference type="EMBL" id="JACEIK010000959">
    <property type="protein sequence ID" value="MCD7464387.1"/>
    <property type="molecule type" value="Genomic_DNA"/>
</dbReference>
<evidence type="ECO:0000313" key="3">
    <source>
        <dbReference type="Proteomes" id="UP000823775"/>
    </source>
</evidence>
<dbReference type="Proteomes" id="UP000823775">
    <property type="component" value="Unassembled WGS sequence"/>
</dbReference>
<sequence>MQVSSVTEHVGAQDAEAKTADFDDDGGGLALNALSRAMLSGKIRLVGGTLGIPALNEAAQPAMSMPMGGPTAFLNMLPTQSLVPWLPIHWNSQWCLLLKKHVSDPATGGGVFSTYGRVKHIHVDKHSPVTCTDLIASKLHLVLNKICNKRWFAGRSISAIFLEDALFNISSVQRESCEVKLKFKPKRRGLQCCYNS</sequence>
<dbReference type="InterPro" id="IPR006509">
    <property type="entry name" value="RBM39_SF"/>
</dbReference>
<keyword evidence="3" id="KW-1185">Reference proteome</keyword>
<organism evidence="2 3">
    <name type="scientific">Datura stramonium</name>
    <name type="common">Jimsonweed</name>
    <name type="synonym">Common thornapple</name>
    <dbReference type="NCBI Taxonomy" id="4076"/>
    <lineage>
        <taxon>Eukaryota</taxon>
        <taxon>Viridiplantae</taxon>
        <taxon>Streptophyta</taxon>
        <taxon>Embryophyta</taxon>
        <taxon>Tracheophyta</taxon>
        <taxon>Spermatophyta</taxon>
        <taxon>Magnoliopsida</taxon>
        <taxon>eudicotyledons</taxon>
        <taxon>Gunneridae</taxon>
        <taxon>Pentapetalae</taxon>
        <taxon>asterids</taxon>
        <taxon>lamiids</taxon>
        <taxon>Solanales</taxon>
        <taxon>Solanaceae</taxon>
        <taxon>Solanoideae</taxon>
        <taxon>Datureae</taxon>
        <taxon>Datura</taxon>
    </lineage>
</organism>
<evidence type="ECO:0000256" key="1">
    <source>
        <dbReference type="SAM" id="MobiDB-lite"/>
    </source>
</evidence>
<feature type="region of interest" description="Disordered" evidence="1">
    <location>
        <begin position="1"/>
        <end position="21"/>
    </location>
</feature>